<dbReference type="PANTHER" id="PTHR31941">
    <property type="entry name" value="CYTOSKELETAL SIGNALING PROTEIN SLM1"/>
    <property type="match status" value="1"/>
</dbReference>
<feature type="compositionally biased region" description="Polar residues" evidence="1">
    <location>
        <begin position="1"/>
        <end position="13"/>
    </location>
</feature>
<reference evidence="2 3" key="1">
    <citation type="submission" date="2023-08" db="EMBL/GenBank/DDBJ databases">
        <title>Black Yeasts Isolated from many extreme environments.</title>
        <authorList>
            <person name="Coleine C."/>
            <person name="Stajich J.E."/>
            <person name="Selbmann L."/>
        </authorList>
    </citation>
    <scope>NUCLEOTIDE SEQUENCE [LARGE SCALE GENOMIC DNA]</scope>
    <source>
        <strain evidence="2 3">CCFEE 536</strain>
    </source>
</reference>
<gene>
    <name evidence="2" type="primary">SLM2_3</name>
    <name evidence="2" type="ORF">LTR16_011646</name>
</gene>
<evidence type="ECO:0000313" key="2">
    <source>
        <dbReference type="EMBL" id="KAK5042357.1"/>
    </source>
</evidence>
<protein>
    <submittedName>
        <fullName evidence="2">Phosphatidylinositol 4,5-bisphosphate-binding protein</fullName>
    </submittedName>
</protein>
<feature type="non-terminal residue" evidence="2">
    <location>
        <position position="131"/>
    </location>
</feature>
<name>A0ABR0IU88_9PEZI</name>
<feature type="non-terminal residue" evidence="2">
    <location>
        <position position="1"/>
    </location>
</feature>
<proteinExistence type="predicted"/>
<accession>A0ABR0IU88</accession>
<organism evidence="2 3">
    <name type="scientific">Cryomyces antarcticus</name>
    <dbReference type="NCBI Taxonomy" id="329879"/>
    <lineage>
        <taxon>Eukaryota</taxon>
        <taxon>Fungi</taxon>
        <taxon>Dikarya</taxon>
        <taxon>Ascomycota</taxon>
        <taxon>Pezizomycotina</taxon>
        <taxon>Dothideomycetes</taxon>
        <taxon>Dothideomycetes incertae sedis</taxon>
        <taxon>Cryomyces</taxon>
    </lineage>
</organism>
<dbReference type="PANTHER" id="PTHR31941:SF16">
    <property type="entry name" value="PHOSPHATIDYLINOSITOL 4,5-BISPHOSPHATE-BINDING PROTEIN SLM1-RELATED"/>
    <property type="match status" value="1"/>
</dbReference>
<feature type="compositionally biased region" description="Basic and acidic residues" evidence="1">
    <location>
        <begin position="27"/>
        <end position="47"/>
    </location>
</feature>
<dbReference type="EMBL" id="JAVRRA010028306">
    <property type="protein sequence ID" value="KAK5042357.1"/>
    <property type="molecule type" value="Genomic_DNA"/>
</dbReference>
<dbReference type="Proteomes" id="UP001357485">
    <property type="component" value="Unassembled WGS sequence"/>
</dbReference>
<evidence type="ECO:0000313" key="3">
    <source>
        <dbReference type="Proteomes" id="UP001357485"/>
    </source>
</evidence>
<evidence type="ECO:0000256" key="1">
    <source>
        <dbReference type="SAM" id="MobiDB-lite"/>
    </source>
</evidence>
<keyword evidence="3" id="KW-1185">Reference proteome</keyword>
<sequence>STAVPVTAPSRSGTLKKKSTVARKSSLKRDGSTRSRADSTKGAHIQDDSIDQELYSSPFHTPIPTTGTPTEILANRFQAWRGLLKNLITYFREVQSSYEHQSKALLKVSNVINNTEAPTMFITDGGLNDAT</sequence>
<comment type="caution">
    <text evidence="2">The sequence shown here is derived from an EMBL/GenBank/DDBJ whole genome shotgun (WGS) entry which is preliminary data.</text>
</comment>
<feature type="region of interest" description="Disordered" evidence="1">
    <location>
        <begin position="1"/>
        <end position="67"/>
    </location>
</feature>